<dbReference type="InterPro" id="IPR002110">
    <property type="entry name" value="Ankyrin_rpt"/>
</dbReference>
<evidence type="ECO:0000313" key="5">
    <source>
        <dbReference type="Proteomes" id="UP000002358"/>
    </source>
</evidence>
<dbReference type="InParanoid" id="A0A7M7GN73"/>
<dbReference type="Pfam" id="PF13637">
    <property type="entry name" value="Ank_4"/>
    <property type="match status" value="1"/>
</dbReference>
<dbReference type="InterPro" id="IPR036770">
    <property type="entry name" value="Ankyrin_rpt-contain_sf"/>
</dbReference>
<dbReference type="PRINTS" id="PR01415">
    <property type="entry name" value="ANKYRIN"/>
</dbReference>
<feature type="repeat" description="ANK" evidence="3">
    <location>
        <begin position="310"/>
        <end position="338"/>
    </location>
</feature>
<feature type="repeat" description="ANK" evidence="3">
    <location>
        <begin position="111"/>
        <end position="132"/>
    </location>
</feature>
<dbReference type="SMART" id="SM00248">
    <property type="entry name" value="ANK"/>
    <property type="match status" value="11"/>
</dbReference>
<evidence type="ECO:0000256" key="2">
    <source>
        <dbReference type="ARBA" id="ARBA00023043"/>
    </source>
</evidence>
<organism evidence="4 5">
    <name type="scientific">Nasonia vitripennis</name>
    <name type="common">Parasitic wasp</name>
    <dbReference type="NCBI Taxonomy" id="7425"/>
    <lineage>
        <taxon>Eukaryota</taxon>
        <taxon>Metazoa</taxon>
        <taxon>Ecdysozoa</taxon>
        <taxon>Arthropoda</taxon>
        <taxon>Hexapoda</taxon>
        <taxon>Insecta</taxon>
        <taxon>Pterygota</taxon>
        <taxon>Neoptera</taxon>
        <taxon>Endopterygota</taxon>
        <taxon>Hymenoptera</taxon>
        <taxon>Apocrita</taxon>
        <taxon>Proctotrupomorpha</taxon>
        <taxon>Chalcidoidea</taxon>
        <taxon>Pteromalidae</taxon>
        <taxon>Pteromalinae</taxon>
        <taxon>Nasonia</taxon>
    </lineage>
</organism>
<dbReference type="PROSITE" id="PS50297">
    <property type="entry name" value="ANK_REP_REGION"/>
    <property type="match status" value="6"/>
</dbReference>
<reference evidence="4" key="1">
    <citation type="submission" date="2021-01" db="UniProtKB">
        <authorList>
            <consortium name="EnsemblMetazoa"/>
        </authorList>
    </citation>
    <scope>IDENTIFICATION</scope>
</reference>
<dbReference type="Proteomes" id="UP000002358">
    <property type="component" value="Chromosome 4"/>
</dbReference>
<dbReference type="PANTHER" id="PTHR24171">
    <property type="entry name" value="ANKYRIN REPEAT DOMAIN-CONTAINING PROTEIN 39-RELATED"/>
    <property type="match status" value="1"/>
</dbReference>
<dbReference type="SMR" id="A0A7M7GN73"/>
<feature type="repeat" description="ANK" evidence="3">
    <location>
        <begin position="276"/>
        <end position="308"/>
    </location>
</feature>
<evidence type="ECO:0000256" key="3">
    <source>
        <dbReference type="PROSITE-ProRule" id="PRU00023"/>
    </source>
</evidence>
<dbReference type="RefSeq" id="XP_003428184.1">
    <property type="nucleotide sequence ID" value="XM_003428136.4"/>
</dbReference>
<dbReference type="AlphaFoldDB" id="A0A7M7GN73"/>
<dbReference type="OrthoDB" id="6593077at2759"/>
<dbReference type="SUPFAM" id="SSF48403">
    <property type="entry name" value="Ankyrin repeat"/>
    <property type="match status" value="1"/>
</dbReference>
<dbReference type="Gene3D" id="1.25.40.20">
    <property type="entry name" value="Ankyrin repeat-containing domain"/>
    <property type="match status" value="4"/>
</dbReference>
<feature type="repeat" description="ANK" evidence="3">
    <location>
        <begin position="178"/>
        <end position="210"/>
    </location>
</feature>
<proteinExistence type="predicted"/>
<keyword evidence="1" id="KW-0677">Repeat</keyword>
<dbReference type="GeneID" id="100678660"/>
<dbReference type="EnsemblMetazoa" id="XM_003428136">
    <property type="protein sequence ID" value="XP_003428184"/>
    <property type="gene ID" value="LOC100678660"/>
</dbReference>
<feature type="repeat" description="ANK" evidence="3">
    <location>
        <begin position="48"/>
        <end position="80"/>
    </location>
</feature>
<feature type="repeat" description="ANK" evidence="3">
    <location>
        <begin position="77"/>
        <end position="109"/>
    </location>
</feature>
<evidence type="ECO:0000256" key="1">
    <source>
        <dbReference type="ARBA" id="ARBA00022737"/>
    </source>
</evidence>
<dbReference type="Pfam" id="PF12796">
    <property type="entry name" value="Ank_2"/>
    <property type="match status" value="3"/>
</dbReference>
<keyword evidence="5" id="KW-1185">Reference proteome</keyword>
<evidence type="ECO:0000313" key="4">
    <source>
        <dbReference type="EnsemblMetazoa" id="XP_003428184"/>
    </source>
</evidence>
<keyword evidence="2 3" id="KW-0040">ANK repeat</keyword>
<dbReference type="PROSITE" id="PS50088">
    <property type="entry name" value="ANK_REPEAT"/>
    <property type="match status" value="6"/>
</dbReference>
<protein>
    <submittedName>
        <fullName evidence="4">Uncharacterized protein</fullName>
    </submittedName>
</protein>
<accession>A0A7M7GN73</accession>
<dbReference type="Pfam" id="PF00023">
    <property type="entry name" value="Ank"/>
    <property type="match status" value="1"/>
</dbReference>
<sequence length="544" mass="61497">MGRSRSEYDFLTQLVTAINYNQEEHVRHLLETIPENLKDPVNAIDSTWGRTPLFLAVDNENIRIVKMLLKKGADPNVEEDTLHVAVSKGSLEMVELLVSHGIDVNRVLKSTGKTALHVAVKTNQTEMATLLLGCKAENSPSKIYEEMLLHTALRNGNRRLSLILAKLVPSSDVDLLDDGFTALHLAVERRYMEVIKELIKKKDNVNRISSEIADQLHIAIKNKDRNMIQQLVGIGAEMNVSVDVFTLHYAINQGYEDIVTLLLDNGVVTIKNYNVDGLTALHVAVLSGHLDMAKLCISYGADVDAYCKTNKQTSLYYATAQGHYKMVKLLLENGAKFDTWVCDCSTLMDHALFSGSEPITRLFIERGAAVNLFRFEDDEEAHLAIKILAEVIFKDSNMLKIVKSNWDDIQKYTKHREYYNHCVQELTKMRDVKIFNNVTLQDLMVMNLNKLATLSRNEEFVTGFLRIGYTQSFPIYSEILLSKFTQARVRGELLIKAKDEFARLKKFALPAICAQIVLENLDEGELKNFLRGICHCKGEHTCDG</sequence>
<name>A0A7M7GN73_NASVI</name>
<dbReference type="KEGG" id="nvi:100678660"/>